<sequence>MAAIQICHCFQTKTSSSRTPKIPQKNDHRTSISVSCRSRGSSSSNPVDAEDHQVAKEEKTVKKTTLRHHQVMMMSVDKFGKELRENLSPKQKGDWKDLTYMCLSFALYVYISQKLVCAYCAWTSITKLPW</sequence>
<gene>
    <name evidence="2" type="ORF">OLC1_LOCUS12273</name>
</gene>
<feature type="compositionally biased region" description="Low complexity" evidence="1">
    <location>
        <begin position="31"/>
        <end position="44"/>
    </location>
</feature>
<dbReference type="EMBL" id="OX459121">
    <property type="protein sequence ID" value="CAI9103036.1"/>
    <property type="molecule type" value="Genomic_DNA"/>
</dbReference>
<name>A0AAV1D6F5_OLDCO</name>
<evidence type="ECO:0000313" key="2">
    <source>
        <dbReference type="EMBL" id="CAI9103036.1"/>
    </source>
</evidence>
<reference evidence="2" key="1">
    <citation type="submission" date="2023-03" db="EMBL/GenBank/DDBJ databases">
        <authorList>
            <person name="Julca I."/>
        </authorList>
    </citation>
    <scope>NUCLEOTIDE SEQUENCE</scope>
</reference>
<accession>A0AAV1D6F5</accession>
<dbReference type="Proteomes" id="UP001161247">
    <property type="component" value="Chromosome 4"/>
</dbReference>
<proteinExistence type="predicted"/>
<keyword evidence="3" id="KW-1185">Reference proteome</keyword>
<evidence type="ECO:0000313" key="3">
    <source>
        <dbReference type="Proteomes" id="UP001161247"/>
    </source>
</evidence>
<feature type="compositionally biased region" description="Basic and acidic residues" evidence="1">
    <location>
        <begin position="49"/>
        <end position="61"/>
    </location>
</feature>
<evidence type="ECO:0000256" key="1">
    <source>
        <dbReference type="SAM" id="MobiDB-lite"/>
    </source>
</evidence>
<dbReference type="AlphaFoldDB" id="A0AAV1D6F5"/>
<protein>
    <submittedName>
        <fullName evidence="2">OLC1v1001455C1</fullName>
    </submittedName>
</protein>
<feature type="region of interest" description="Disordered" evidence="1">
    <location>
        <begin position="15"/>
        <end position="62"/>
    </location>
</feature>
<organism evidence="2 3">
    <name type="scientific">Oldenlandia corymbosa var. corymbosa</name>
    <dbReference type="NCBI Taxonomy" id="529605"/>
    <lineage>
        <taxon>Eukaryota</taxon>
        <taxon>Viridiplantae</taxon>
        <taxon>Streptophyta</taxon>
        <taxon>Embryophyta</taxon>
        <taxon>Tracheophyta</taxon>
        <taxon>Spermatophyta</taxon>
        <taxon>Magnoliopsida</taxon>
        <taxon>eudicotyledons</taxon>
        <taxon>Gunneridae</taxon>
        <taxon>Pentapetalae</taxon>
        <taxon>asterids</taxon>
        <taxon>lamiids</taxon>
        <taxon>Gentianales</taxon>
        <taxon>Rubiaceae</taxon>
        <taxon>Rubioideae</taxon>
        <taxon>Spermacoceae</taxon>
        <taxon>Hedyotis-Oldenlandia complex</taxon>
        <taxon>Oldenlandia</taxon>
    </lineage>
</organism>